<keyword evidence="1" id="KW-0472">Membrane</keyword>
<evidence type="ECO:0000313" key="3">
    <source>
        <dbReference type="Proteomes" id="UP000242972"/>
    </source>
</evidence>
<keyword evidence="1" id="KW-1133">Transmembrane helix</keyword>
<sequence>MAIATTLGLQLVVSVVLGFLLGQWLDGLLHTTPWLAIVGVVVGVAAGFFGIYHLSRVLLK</sequence>
<name>A0A2T2XIK9_9FIRM</name>
<gene>
    <name evidence="2" type="ORF">C7B46_05945</name>
</gene>
<protein>
    <recommendedName>
        <fullName evidence="4">ATPase F0F1</fullName>
    </recommendedName>
</protein>
<keyword evidence="1" id="KW-0812">Transmembrane</keyword>
<comment type="caution">
    <text evidence="2">The sequence shown here is derived from an EMBL/GenBank/DDBJ whole genome shotgun (WGS) entry which is preliminary data.</text>
</comment>
<accession>A0A2T2XIK9</accession>
<dbReference type="EMBL" id="PXYW01000010">
    <property type="protein sequence ID" value="PSR34333.1"/>
    <property type="molecule type" value="Genomic_DNA"/>
</dbReference>
<evidence type="ECO:0008006" key="4">
    <source>
        <dbReference type="Google" id="ProtNLM"/>
    </source>
</evidence>
<reference evidence="2 3" key="1">
    <citation type="journal article" date="2014" name="BMC Genomics">
        <title>Comparison of environmental and isolate Sulfobacillus genomes reveals diverse carbon, sulfur, nitrogen, and hydrogen metabolisms.</title>
        <authorList>
            <person name="Justice N.B."/>
            <person name="Norman A."/>
            <person name="Brown C.T."/>
            <person name="Singh A."/>
            <person name="Thomas B.C."/>
            <person name="Banfield J.F."/>
        </authorList>
    </citation>
    <scope>NUCLEOTIDE SEQUENCE [LARGE SCALE GENOMIC DNA]</scope>
    <source>
        <strain evidence="2">AMDSBA4</strain>
    </source>
</reference>
<feature type="transmembrane region" description="Helical" evidence="1">
    <location>
        <begin position="34"/>
        <end position="54"/>
    </location>
</feature>
<evidence type="ECO:0000313" key="2">
    <source>
        <dbReference type="EMBL" id="PSR34333.1"/>
    </source>
</evidence>
<proteinExistence type="predicted"/>
<dbReference type="Pfam" id="PF09527">
    <property type="entry name" value="ATPase_gene1"/>
    <property type="match status" value="1"/>
</dbReference>
<organism evidence="2 3">
    <name type="scientific">Sulfobacillus benefaciens</name>
    <dbReference type="NCBI Taxonomy" id="453960"/>
    <lineage>
        <taxon>Bacteria</taxon>
        <taxon>Bacillati</taxon>
        <taxon>Bacillota</taxon>
        <taxon>Clostridia</taxon>
        <taxon>Eubacteriales</taxon>
        <taxon>Clostridiales Family XVII. Incertae Sedis</taxon>
        <taxon>Sulfobacillus</taxon>
    </lineage>
</organism>
<dbReference type="InterPro" id="IPR032820">
    <property type="entry name" value="ATPase_put"/>
</dbReference>
<dbReference type="AlphaFoldDB" id="A0A2T2XIK9"/>
<dbReference type="Proteomes" id="UP000242972">
    <property type="component" value="Unassembled WGS sequence"/>
</dbReference>
<evidence type="ECO:0000256" key="1">
    <source>
        <dbReference type="SAM" id="Phobius"/>
    </source>
</evidence>